<proteinExistence type="inferred from homology"/>
<dbReference type="PROSITE" id="PS00141">
    <property type="entry name" value="ASP_PROTEASE"/>
    <property type="match status" value="1"/>
</dbReference>
<dbReference type="PANTHER" id="PTHR47966:SF1">
    <property type="entry name" value="ASPARTYL PROTEINASE"/>
    <property type="match status" value="1"/>
</dbReference>
<evidence type="ECO:0000256" key="5">
    <source>
        <dbReference type="PIRSR" id="PIRSR601461-1"/>
    </source>
</evidence>
<keyword evidence="4 6" id="KW-0378">Hydrolase</keyword>
<dbReference type="AlphaFoldDB" id="A0AAV5A1L9"/>
<evidence type="ECO:0000313" key="8">
    <source>
        <dbReference type="EMBL" id="GJJ06639.1"/>
    </source>
</evidence>
<evidence type="ECO:0000256" key="4">
    <source>
        <dbReference type="ARBA" id="ARBA00022801"/>
    </source>
</evidence>
<dbReference type="PROSITE" id="PS51767">
    <property type="entry name" value="PEPTIDASE_A1"/>
    <property type="match status" value="1"/>
</dbReference>
<dbReference type="InterPro" id="IPR001461">
    <property type="entry name" value="Aspartic_peptidase_A1"/>
</dbReference>
<evidence type="ECO:0000256" key="3">
    <source>
        <dbReference type="ARBA" id="ARBA00022750"/>
    </source>
</evidence>
<evidence type="ECO:0000256" key="2">
    <source>
        <dbReference type="ARBA" id="ARBA00022670"/>
    </source>
</evidence>
<keyword evidence="3 6" id="KW-0064">Aspartyl protease</keyword>
<dbReference type="InterPro" id="IPR021109">
    <property type="entry name" value="Peptidase_aspartic_dom_sf"/>
</dbReference>
<name>A0AAV5A1L9_9AGAM</name>
<dbReference type="PANTHER" id="PTHR47966">
    <property type="entry name" value="BETA-SITE APP-CLEAVING ENZYME, ISOFORM A-RELATED"/>
    <property type="match status" value="1"/>
</dbReference>
<keyword evidence="2 6" id="KW-0645">Protease</keyword>
<comment type="caution">
    <text evidence="8">The sequence shown here is derived from an EMBL/GenBank/DDBJ whole genome shotgun (WGS) entry which is preliminary data.</text>
</comment>
<dbReference type="Proteomes" id="UP001050691">
    <property type="component" value="Unassembled WGS sequence"/>
</dbReference>
<reference evidence="8" key="1">
    <citation type="submission" date="2021-10" db="EMBL/GenBank/DDBJ databases">
        <title>De novo Genome Assembly of Clathrus columnatus (Basidiomycota, Fungi) Using Illumina and Nanopore Sequence Data.</title>
        <authorList>
            <person name="Ogiso-Tanaka E."/>
            <person name="Itagaki H."/>
            <person name="Hosoya T."/>
            <person name="Hosaka K."/>
        </authorList>
    </citation>
    <scope>NUCLEOTIDE SEQUENCE</scope>
    <source>
        <strain evidence="8">MO-923</strain>
    </source>
</reference>
<evidence type="ECO:0000259" key="7">
    <source>
        <dbReference type="PROSITE" id="PS51767"/>
    </source>
</evidence>
<feature type="active site" evidence="5">
    <location>
        <position position="115"/>
    </location>
</feature>
<dbReference type="InterPro" id="IPR033121">
    <property type="entry name" value="PEPTIDASE_A1"/>
</dbReference>
<dbReference type="PRINTS" id="PR00792">
    <property type="entry name" value="PEPSIN"/>
</dbReference>
<dbReference type="GO" id="GO:0004190">
    <property type="term" value="F:aspartic-type endopeptidase activity"/>
    <property type="evidence" value="ECO:0007669"/>
    <property type="project" value="UniProtKB-KW"/>
</dbReference>
<gene>
    <name evidence="8" type="ORF">Clacol_000833</name>
</gene>
<dbReference type="InterPro" id="IPR034163">
    <property type="entry name" value="Aspergillopepsin-like_cat_dom"/>
</dbReference>
<comment type="similarity">
    <text evidence="1 6">Belongs to the peptidase A1 family.</text>
</comment>
<dbReference type="SUPFAM" id="SSF50630">
    <property type="entry name" value="Acid proteases"/>
    <property type="match status" value="1"/>
</dbReference>
<dbReference type="Gene3D" id="2.40.70.10">
    <property type="entry name" value="Acid Proteases"/>
    <property type="match status" value="2"/>
</dbReference>
<feature type="active site" evidence="5">
    <location>
        <position position="296"/>
    </location>
</feature>
<dbReference type="InterPro" id="IPR001969">
    <property type="entry name" value="Aspartic_peptidase_AS"/>
</dbReference>
<sequence length="437" mass="47367">MSTNSTSHIVLPLVNTGVTLDGRKAYLKALRKFGISTTHYHTHEGKVYKRHKAHADTSSLEIHPFIHSHVAQKIAMAPSPSDVAEVPAQDVEQDSEYLVPVKIGTPPVTLHLDLDTGSSDLWVKGSRNDANLYDPTKSETAKSVDGATWSIHYGDGSTASGDVHTDVIQIGSISVKDQAIEVAQQFSDEFKQGKTDGLLGLAWPPGNTVKPKRVETPVANMIAQGHRGLFSCALDYGDGEGFYTFGGIAPEKAGVKEADIKYIPCVNPPLYWTVASSKITVNGRAHSILGGTGIIDTGTTLVLLPEDMVASIYKQVPGSKYDQSEGIWLIPSKAKIPKIQVDIGGHDFPLNPKSFAYQRNVADGYDLGCIQSRGNIGVNILGDAFINGNYIVFDQEKNRVGIAPRSKTVKEVEESKHSLLDRLLPWNKSSSKVNLNE</sequence>
<accession>A0AAV5A1L9</accession>
<dbReference type="EMBL" id="BPWL01000001">
    <property type="protein sequence ID" value="GJJ06639.1"/>
    <property type="molecule type" value="Genomic_DNA"/>
</dbReference>
<evidence type="ECO:0000313" key="9">
    <source>
        <dbReference type="Proteomes" id="UP001050691"/>
    </source>
</evidence>
<dbReference type="Pfam" id="PF00026">
    <property type="entry name" value="Asp"/>
    <property type="match status" value="1"/>
</dbReference>
<organism evidence="8 9">
    <name type="scientific">Clathrus columnatus</name>
    <dbReference type="NCBI Taxonomy" id="1419009"/>
    <lineage>
        <taxon>Eukaryota</taxon>
        <taxon>Fungi</taxon>
        <taxon>Dikarya</taxon>
        <taxon>Basidiomycota</taxon>
        <taxon>Agaricomycotina</taxon>
        <taxon>Agaricomycetes</taxon>
        <taxon>Phallomycetidae</taxon>
        <taxon>Phallales</taxon>
        <taxon>Clathraceae</taxon>
        <taxon>Clathrus</taxon>
    </lineage>
</organism>
<evidence type="ECO:0000256" key="1">
    <source>
        <dbReference type="ARBA" id="ARBA00007447"/>
    </source>
</evidence>
<keyword evidence="9" id="KW-1185">Reference proteome</keyword>
<dbReference type="CDD" id="cd06097">
    <property type="entry name" value="Aspergillopepsin_like"/>
    <property type="match status" value="1"/>
</dbReference>
<feature type="domain" description="Peptidase A1" evidence="7">
    <location>
        <begin position="97"/>
        <end position="403"/>
    </location>
</feature>
<evidence type="ECO:0000256" key="6">
    <source>
        <dbReference type="RuleBase" id="RU000454"/>
    </source>
</evidence>
<dbReference type="GO" id="GO:0006508">
    <property type="term" value="P:proteolysis"/>
    <property type="evidence" value="ECO:0007669"/>
    <property type="project" value="UniProtKB-KW"/>
</dbReference>
<protein>
    <recommendedName>
        <fullName evidence="7">Peptidase A1 domain-containing protein</fullName>
    </recommendedName>
</protein>